<reference evidence="1 2" key="1">
    <citation type="journal article" date="2008" name="Int. J. Syst. Evol. Microbiol.">
        <title>Leifsonia pindariensis sp. nov., isolated from the Pindari glacier of the Indian Himalayas, and emended description of the genus Leifsonia.</title>
        <authorList>
            <person name="Reddy G.S."/>
            <person name="Prabagaran S.R."/>
            <person name="Shivaji S."/>
        </authorList>
    </citation>
    <scope>NUCLEOTIDE SEQUENCE [LARGE SCALE GENOMIC DNA]</scope>
    <source>
        <strain evidence="1 2">PON 10</strain>
    </source>
</reference>
<comment type="caution">
    <text evidence="1">The sequence shown here is derived from an EMBL/GenBank/DDBJ whole genome shotgun (WGS) entry which is preliminary data.</text>
</comment>
<sequence length="322" mass="34535">MYRTFTHDTLEAAAKPSFYFIGVTTGHSSIREVFPRWAEALGLGDVELVGIDLALHAPAEHYRAVVEFLKADELSLGALVTTHKIDLYAAARDLFDEVDPLAVLMDEVSCLSKRDGVFRAHAKDPYSSGLALDAFLPAGYFAAQPTDVVVFGAGGSAIAIDWYLSHPSRGADRPARVIVTNRSAARLETLRAVHDASGTDGVLFTELAPTPGHNDSVLAAASARAVVINATGLGKDAPGSPLSDAARFPEHAVVWDLNYRGDLVFLDQARAAESERSLQIEDGWVYFLHGWTQVIAEVFDVEIPTSGPVFDSLAAIAASTRS</sequence>
<name>A0ABX5B0V1_9MICO</name>
<evidence type="ECO:0000313" key="1">
    <source>
        <dbReference type="EMBL" id="PPL20390.1"/>
    </source>
</evidence>
<accession>A0ABX5B0V1</accession>
<organism evidence="1 2">
    <name type="scientific">Microterricola pindariensis</name>
    <dbReference type="NCBI Taxonomy" id="478010"/>
    <lineage>
        <taxon>Bacteria</taxon>
        <taxon>Bacillati</taxon>
        <taxon>Actinomycetota</taxon>
        <taxon>Actinomycetes</taxon>
        <taxon>Micrococcales</taxon>
        <taxon>Microbacteriaceae</taxon>
        <taxon>Microterricola</taxon>
    </lineage>
</organism>
<dbReference type="InterPro" id="IPR036291">
    <property type="entry name" value="NAD(P)-bd_dom_sf"/>
</dbReference>
<keyword evidence="2" id="KW-1185">Reference proteome</keyword>
<dbReference type="Proteomes" id="UP000237755">
    <property type="component" value="Unassembled WGS sequence"/>
</dbReference>
<dbReference type="Gene3D" id="3.40.50.10860">
    <property type="entry name" value="Leucine Dehydrogenase, chain A, domain 1"/>
    <property type="match status" value="1"/>
</dbReference>
<dbReference type="Gene3D" id="3.40.50.720">
    <property type="entry name" value="NAD(P)-binding Rossmann-like Domain"/>
    <property type="match status" value="1"/>
</dbReference>
<proteinExistence type="predicted"/>
<dbReference type="SUPFAM" id="SSF51735">
    <property type="entry name" value="NAD(P)-binding Rossmann-fold domains"/>
    <property type="match status" value="1"/>
</dbReference>
<protein>
    <submittedName>
        <fullName evidence="1">Shikimate dehydrogenase</fullName>
    </submittedName>
</protein>
<gene>
    <name evidence="1" type="ORF">GY24_01045</name>
</gene>
<evidence type="ECO:0000313" key="2">
    <source>
        <dbReference type="Proteomes" id="UP000237755"/>
    </source>
</evidence>
<dbReference type="EMBL" id="MPZN01000002">
    <property type="protein sequence ID" value="PPL20390.1"/>
    <property type="molecule type" value="Genomic_DNA"/>
</dbReference>